<dbReference type="EMBL" id="JAVRFI010000036">
    <property type="protein sequence ID" value="MDT0453750.1"/>
    <property type="molecule type" value="Genomic_DNA"/>
</dbReference>
<sequence length="62" mass="6890">MEISLWDKLSDEARAEVDELINSGRTIQAIASMREHTGPPVPELRECVDLLADRQAVLFGPV</sequence>
<dbReference type="Proteomes" id="UP001180531">
    <property type="component" value="Unassembled WGS sequence"/>
</dbReference>
<proteinExistence type="predicted"/>
<reference evidence="1" key="1">
    <citation type="submission" date="2024-05" db="EMBL/GenBank/DDBJ databases">
        <title>30 novel species of actinomycetes from the DSMZ collection.</title>
        <authorList>
            <person name="Nouioui I."/>
        </authorList>
    </citation>
    <scope>NUCLEOTIDE SEQUENCE</scope>
    <source>
        <strain evidence="1">DSM 40473</strain>
    </source>
</reference>
<evidence type="ECO:0000313" key="1">
    <source>
        <dbReference type="EMBL" id="MDT0453750.1"/>
    </source>
</evidence>
<keyword evidence="2" id="KW-1185">Reference proteome</keyword>
<name>A0ABU2T0N1_9ACTN</name>
<accession>A0ABU2T0N1</accession>
<dbReference type="RefSeq" id="WP_311615917.1">
    <property type="nucleotide sequence ID" value="NZ_JAVRFI010000036.1"/>
</dbReference>
<comment type="caution">
    <text evidence="1">The sequence shown here is derived from an EMBL/GenBank/DDBJ whole genome shotgun (WGS) entry which is preliminary data.</text>
</comment>
<organism evidence="1 2">
    <name type="scientific">Streptomyces hesseae</name>
    <dbReference type="NCBI Taxonomy" id="3075519"/>
    <lineage>
        <taxon>Bacteria</taxon>
        <taxon>Bacillati</taxon>
        <taxon>Actinomycetota</taxon>
        <taxon>Actinomycetes</taxon>
        <taxon>Kitasatosporales</taxon>
        <taxon>Streptomycetaceae</taxon>
        <taxon>Streptomyces</taxon>
    </lineage>
</organism>
<evidence type="ECO:0000313" key="2">
    <source>
        <dbReference type="Proteomes" id="UP001180531"/>
    </source>
</evidence>
<protein>
    <submittedName>
        <fullName evidence="1">Uncharacterized protein</fullName>
    </submittedName>
</protein>
<gene>
    <name evidence="1" type="ORF">RM609_32425</name>
</gene>